<protein>
    <submittedName>
        <fullName evidence="3">Alpha/beta fold hydrolase</fullName>
    </submittedName>
</protein>
<evidence type="ECO:0000256" key="1">
    <source>
        <dbReference type="SAM" id="MobiDB-lite"/>
    </source>
</evidence>
<feature type="domain" description="Bacterial transcriptional activator" evidence="2">
    <location>
        <begin position="96"/>
        <end position="237"/>
    </location>
</feature>
<dbReference type="PRINTS" id="PR00111">
    <property type="entry name" value="ABHYDROLASE"/>
</dbReference>
<dbReference type="EMBL" id="VDUZ01000020">
    <property type="protein sequence ID" value="TXL74132.1"/>
    <property type="molecule type" value="Genomic_DNA"/>
</dbReference>
<dbReference type="InterPro" id="IPR051677">
    <property type="entry name" value="AfsR-DnrI-RedD_regulator"/>
</dbReference>
<dbReference type="AlphaFoldDB" id="A0A5C8PJW1"/>
<dbReference type="Gene3D" id="1.10.10.10">
    <property type="entry name" value="Winged helix-like DNA-binding domain superfamily/Winged helix DNA-binding domain"/>
    <property type="match status" value="1"/>
</dbReference>
<evidence type="ECO:0000313" key="3">
    <source>
        <dbReference type="EMBL" id="TXL74132.1"/>
    </source>
</evidence>
<dbReference type="Proteomes" id="UP000321638">
    <property type="component" value="Unassembled WGS sequence"/>
</dbReference>
<proteinExistence type="predicted"/>
<keyword evidence="3" id="KW-0378">Hydrolase</keyword>
<dbReference type="PANTHER" id="PTHR35807">
    <property type="entry name" value="TRANSCRIPTIONAL REGULATOR REDD-RELATED"/>
    <property type="match status" value="1"/>
</dbReference>
<dbReference type="InterPro" id="IPR005158">
    <property type="entry name" value="BTAD"/>
</dbReference>
<comment type="caution">
    <text evidence="3">The sequence shown here is derived from an EMBL/GenBank/DDBJ whole genome shotgun (WGS) entry which is preliminary data.</text>
</comment>
<accession>A0A5C8PJW1</accession>
<dbReference type="Gene3D" id="3.40.50.1820">
    <property type="entry name" value="alpha/beta hydrolase"/>
    <property type="match status" value="1"/>
</dbReference>
<dbReference type="SMART" id="SM01043">
    <property type="entry name" value="BTAD"/>
    <property type="match status" value="1"/>
</dbReference>
<evidence type="ECO:0000259" key="2">
    <source>
        <dbReference type="SMART" id="SM01043"/>
    </source>
</evidence>
<dbReference type="OrthoDB" id="27092at2"/>
<dbReference type="SUPFAM" id="SSF53474">
    <property type="entry name" value="alpha/beta-Hydrolases"/>
    <property type="match status" value="1"/>
</dbReference>
<feature type="region of interest" description="Disordered" evidence="1">
    <location>
        <begin position="234"/>
        <end position="255"/>
    </location>
</feature>
<dbReference type="SUPFAM" id="SSF48452">
    <property type="entry name" value="TPR-like"/>
    <property type="match status" value="1"/>
</dbReference>
<reference evidence="3 4" key="1">
    <citation type="submission" date="2019-06" db="EMBL/GenBank/DDBJ databases">
        <title>New taxonomy in bacterial strain CC-CFT640, isolated from vineyard.</title>
        <authorList>
            <person name="Lin S.-Y."/>
            <person name="Tsai C.-F."/>
            <person name="Young C.-C."/>
        </authorList>
    </citation>
    <scope>NUCLEOTIDE SEQUENCE [LARGE SCALE GENOMIC DNA]</scope>
    <source>
        <strain evidence="3 4">CC-CFT640</strain>
    </source>
</reference>
<dbReference type="RefSeq" id="WP_147848378.1">
    <property type="nucleotide sequence ID" value="NZ_VDUZ01000020.1"/>
</dbReference>
<dbReference type="Pfam" id="PF03704">
    <property type="entry name" value="BTAD"/>
    <property type="match status" value="1"/>
</dbReference>
<dbReference type="Gene3D" id="1.25.40.10">
    <property type="entry name" value="Tetratricopeptide repeat domain"/>
    <property type="match status" value="1"/>
</dbReference>
<name>A0A5C8PJW1_9HYPH</name>
<dbReference type="InterPro" id="IPR011990">
    <property type="entry name" value="TPR-like_helical_dom_sf"/>
</dbReference>
<dbReference type="InterPro" id="IPR029058">
    <property type="entry name" value="AB_hydrolase_fold"/>
</dbReference>
<dbReference type="InterPro" id="IPR000073">
    <property type="entry name" value="AB_hydrolase_1"/>
</dbReference>
<gene>
    <name evidence="3" type="ORF">FHP25_18180</name>
</gene>
<sequence>MLVIRLLGDMQVLRDAEPIELPRSRKTRALLGFLAATCQPHRRERLGELLWDAAEDPRGSLRWSLSQIRLLTAAAERPLVIADRDTVRFDPLSASVDLTVIRALVADDLATAAIERLQDAVAAFRGAFLGDIELVDDHAFRSWCIAQREDARRLHALLRAQLAERLASSPDAALPHARVLVTVEPSSELAWSRLIRLLLAAGRHREAQLQYETAERALRGAGGPAGPLLQAWREASAAAEPPAPSASAATEAPTAAQPRPAVRFCVARDGVRIAHSAVGTGPPLVRVANWMTHIEHDALSPAWGHWIRAFSLNHRLVLYDQRGSGLSDRDVDDFSADALARDLEAVVADAGLTRVPLLGFSQGCAAAIAYAVKHPDRVSHLIFFGGFAQGAVLRTPHDAARRQAMGVLFQQGWDQDNPAVRQMITSLVMPDASGEAMRRFNELQRQLTSSANLARIHDVWGHVDIRSLLPQVRCPTLVLHARDDGITPFEEGRRLAIAIPGARFVALDSRSHLLIESEPAWPRFLAEVRTFLGEG</sequence>
<keyword evidence="4" id="KW-1185">Reference proteome</keyword>
<evidence type="ECO:0000313" key="4">
    <source>
        <dbReference type="Proteomes" id="UP000321638"/>
    </source>
</evidence>
<dbReference type="Pfam" id="PF00561">
    <property type="entry name" value="Abhydrolase_1"/>
    <property type="match status" value="1"/>
</dbReference>
<dbReference type="InterPro" id="IPR036388">
    <property type="entry name" value="WH-like_DNA-bd_sf"/>
</dbReference>
<dbReference type="GO" id="GO:0016787">
    <property type="term" value="F:hydrolase activity"/>
    <property type="evidence" value="ECO:0007669"/>
    <property type="project" value="UniProtKB-KW"/>
</dbReference>
<organism evidence="3 4">
    <name type="scientific">Vineibacter terrae</name>
    <dbReference type="NCBI Taxonomy" id="2586908"/>
    <lineage>
        <taxon>Bacteria</taxon>
        <taxon>Pseudomonadati</taxon>
        <taxon>Pseudomonadota</taxon>
        <taxon>Alphaproteobacteria</taxon>
        <taxon>Hyphomicrobiales</taxon>
        <taxon>Vineibacter</taxon>
    </lineage>
</organism>